<evidence type="ECO:0000256" key="6">
    <source>
        <dbReference type="PROSITE-ProRule" id="PRU00282"/>
    </source>
</evidence>
<dbReference type="EMBL" id="CALLCH030000017">
    <property type="protein sequence ID" value="CAI4218198.1"/>
    <property type="molecule type" value="Genomic_DNA"/>
</dbReference>
<proteinExistence type="inferred from homology"/>
<keyword evidence="3" id="KW-0496">Mitochondrion</keyword>
<dbReference type="PROSITE" id="PS50920">
    <property type="entry name" value="SOLCAR"/>
    <property type="match status" value="1"/>
</dbReference>
<evidence type="ECO:0000313" key="9">
    <source>
        <dbReference type="Proteomes" id="UP000838763"/>
    </source>
</evidence>
<sequence>MGLYTGFNLHLLRDTLGTAIYFAVYESSKQLVTSLGGEYPYTRKLAVLMSGGSVVSFLGRRYIPSTLQRAFTKRIRSYTQRAKSRATSKDRMVQAPYVSWPRGVYGPLLCR</sequence>
<evidence type="ECO:0000256" key="1">
    <source>
        <dbReference type="ARBA" id="ARBA00004141"/>
    </source>
</evidence>
<keyword evidence="3" id="KW-0999">Mitochondrion inner membrane</keyword>
<organism evidence="8 9">
    <name type="scientific">Parascedosporium putredinis</name>
    <dbReference type="NCBI Taxonomy" id="1442378"/>
    <lineage>
        <taxon>Eukaryota</taxon>
        <taxon>Fungi</taxon>
        <taxon>Dikarya</taxon>
        <taxon>Ascomycota</taxon>
        <taxon>Pezizomycotina</taxon>
        <taxon>Sordariomycetes</taxon>
        <taxon>Hypocreomycetidae</taxon>
        <taxon>Microascales</taxon>
        <taxon>Microascaceae</taxon>
        <taxon>Parascedosporium</taxon>
    </lineage>
</organism>
<protein>
    <submittedName>
        <fullName evidence="8">Uncharacterized protein</fullName>
    </submittedName>
</protein>
<dbReference type="SUPFAM" id="SSF103506">
    <property type="entry name" value="Mitochondrial carrier"/>
    <property type="match status" value="1"/>
</dbReference>
<keyword evidence="4" id="KW-1133">Transmembrane helix</keyword>
<reference evidence="8" key="1">
    <citation type="submission" date="2022-11" db="EMBL/GenBank/DDBJ databases">
        <authorList>
            <person name="Scott C."/>
            <person name="Bruce N."/>
        </authorList>
    </citation>
    <scope>NUCLEOTIDE SEQUENCE</scope>
</reference>
<evidence type="ECO:0000256" key="5">
    <source>
        <dbReference type="ARBA" id="ARBA00023136"/>
    </source>
</evidence>
<evidence type="ECO:0000256" key="3">
    <source>
        <dbReference type="ARBA" id="ARBA00022792"/>
    </source>
</evidence>
<evidence type="ECO:0000256" key="2">
    <source>
        <dbReference type="ARBA" id="ARBA00022692"/>
    </source>
</evidence>
<name>A0A9P1H9X7_9PEZI</name>
<evidence type="ECO:0000313" key="8">
    <source>
        <dbReference type="EMBL" id="CAI4218198.1"/>
    </source>
</evidence>
<comment type="subcellular location">
    <subcellularLocation>
        <location evidence="1">Membrane</location>
        <topology evidence="1">Multi-pass membrane protein</topology>
    </subcellularLocation>
</comment>
<dbReference type="AlphaFoldDB" id="A0A9P1H9X7"/>
<evidence type="ECO:0000256" key="7">
    <source>
        <dbReference type="RuleBase" id="RU000488"/>
    </source>
</evidence>
<comment type="similarity">
    <text evidence="7">Belongs to the mitochondrial carrier (TC 2.A.29) family.</text>
</comment>
<gene>
    <name evidence="8" type="ORF">PPNO1_LOCUS7792</name>
</gene>
<dbReference type="Gene3D" id="1.50.40.10">
    <property type="entry name" value="Mitochondrial carrier domain"/>
    <property type="match status" value="1"/>
</dbReference>
<dbReference type="InterPro" id="IPR023395">
    <property type="entry name" value="MCP_dom_sf"/>
</dbReference>
<keyword evidence="5 6" id="KW-0472">Membrane</keyword>
<dbReference type="Pfam" id="PF00153">
    <property type="entry name" value="Mito_carr"/>
    <property type="match status" value="1"/>
</dbReference>
<keyword evidence="2 6" id="KW-0812">Transmembrane</keyword>
<accession>A0A9P1H9X7</accession>
<dbReference type="InterPro" id="IPR018108">
    <property type="entry name" value="MCP_transmembrane"/>
</dbReference>
<dbReference type="OrthoDB" id="2382881at2759"/>
<keyword evidence="7" id="KW-0813">Transport</keyword>
<dbReference type="GO" id="GO:0016020">
    <property type="term" value="C:membrane"/>
    <property type="evidence" value="ECO:0007669"/>
    <property type="project" value="UniProtKB-SubCell"/>
</dbReference>
<dbReference type="Proteomes" id="UP000838763">
    <property type="component" value="Unassembled WGS sequence"/>
</dbReference>
<keyword evidence="9" id="KW-1185">Reference proteome</keyword>
<evidence type="ECO:0000256" key="4">
    <source>
        <dbReference type="ARBA" id="ARBA00022989"/>
    </source>
</evidence>
<feature type="repeat" description="Solcar" evidence="6">
    <location>
        <begin position="1"/>
        <end position="31"/>
    </location>
</feature>
<comment type="caution">
    <text evidence="8">The sequence shown here is derived from an EMBL/GenBank/DDBJ whole genome shotgun (WGS) entry which is preliminary data.</text>
</comment>